<evidence type="ECO:0000313" key="4">
    <source>
        <dbReference type="Proteomes" id="UP000785783"/>
    </source>
</evidence>
<dbReference type="CDD" id="cd03443">
    <property type="entry name" value="PaaI_thioesterase"/>
    <property type="match status" value="1"/>
</dbReference>
<dbReference type="SUPFAM" id="SSF54637">
    <property type="entry name" value="Thioesterase/thiol ester dehydrase-isomerase"/>
    <property type="match status" value="1"/>
</dbReference>
<organism evidence="3 4">
    <name type="scientific">PS1 clade bacterium</name>
    <dbReference type="NCBI Taxonomy" id="2175152"/>
    <lineage>
        <taxon>Bacteria</taxon>
        <taxon>Pseudomonadati</taxon>
        <taxon>Pseudomonadota</taxon>
        <taxon>Alphaproteobacteria</taxon>
        <taxon>PS1 clade</taxon>
    </lineage>
</organism>
<dbReference type="InterPro" id="IPR003736">
    <property type="entry name" value="PAAI_dom"/>
</dbReference>
<dbReference type="AlphaFoldDB" id="A0A937HD99"/>
<dbReference type="GO" id="GO:0061522">
    <property type="term" value="F:1,4-dihydroxy-2-naphthoyl-CoA thioesterase activity"/>
    <property type="evidence" value="ECO:0007669"/>
    <property type="project" value="TreeGrafter"/>
</dbReference>
<dbReference type="Proteomes" id="UP000785783">
    <property type="component" value="Unassembled WGS sequence"/>
</dbReference>
<dbReference type="GO" id="GO:0005829">
    <property type="term" value="C:cytosol"/>
    <property type="evidence" value="ECO:0007669"/>
    <property type="project" value="TreeGrafter"/>
</dbReference>
<accession>A0A937HD99</accession>
<gene>
    <name evidence="3" type="ORF">ISQ19_04300</name>
</gene>
<dbReference type="Gene3D" id="3.10.129.10">
    <property type="entry name" value="Hotdog Thioesterase"/>
    <property type="match status" value="1"/>
</dbReference>
<dbReference type="Pfam" id="PF03061">
    <property type="entry name" value="4HBT"/>
    <property type="match status" value="1"/>
</dbReference>
<evidence type="ECO:0000256" key="1">
    <source>
        <dbReference type="ARBA" id="ARBA00022801"/>
    </source>
</evidence>
<evidence type="ECO:0000313" key="3">
    <source>
        <dbReference type="EMBL" id="MBL6761900.1"/>
    </source>
</evidence>
<dbReference type="NCBIfam" id="TIGR00369">
    <property type="entry name" value="unchar_dom_1"/>
    <property type="match status" value="1"/>
</dbReference>
<protein>
    <submittedName>
        <fullName evidence="3">PaaI family thioesterase</fullName>
    </submittedName>
</protein>
<dbReference type="PANTHER" id="PTHR43240">
    <property type="entry name" value="1,4-DIHYDROXY-2-NAPHTHOYL-COA THIOESTERASE 1"/>
    <property type="match status" value="1"/>
</dbReference>
<evidence type="ECO:0000259" key="2">
    <source>
        <dbReference type="Pfam" id="PF03061"/>
    </source>
</evidence>
<feature type="domain" description="Thioesterase" evidence="2">
    <location>
        <begin position="60"/>
        <end position="135"/>
    </location>
</feature>
<proteinExistence type="predicted"/>
<name>A0A937HD99_9PROT</name>
<keyword evidence="1" id="KW-0378">Hydrolase</keyword>
<comment type="caution">
    <text evidence="3">The sequence shown here is derived from an EMBL/GenBank/DDBJ whole genome shotgun (WGS) entry which is preliminary data.</text>
</comment>
<dbReference type="InterPro" id="IPR029069">
    <property type="entry name" value="HotDog_dom_sf"/>
</dbReference>
<sequence>MSDNELIFPDLPGIDITPVHQGSRSPMGANIGMNYLGVGDKRICTGLKWDAALVGNAETGVLHGGVVTALIDETAGGATVLATGHKVSVATIDLRVDYMRPAEPHKNLYCTAYIYRLTERVAFFNAEAFHDDPTKPIAVGTGTFMLGANATVPDILGSPFKEPNNA</sequence>
<dbReference type="InterPro" id="IPR006683">
    <property type="entry name" value="Thioestr_dom"/>
</dbReference>
<dbReference type="PANTHER" id="PTHR43240:SF7">
    <property type="entry name" value="BLR7284 PROTEIN"/>
    <property type="match status" value="1"/>
</dbReference>
<reference evidence="3" key="1">
    <citation type="submission" date="2020-10" db="EMBL/GenBank/DDBJ databases">
        <title>Microbiome of the Black Sea water column analyzed by genome centric metagenomics.</title>
        <authorList>
            <person name="Cabello-Yeves P.J."/>
            <person name="Callieri C."/>
            <person name="Picazo A."/>
            <person name="Mehrshad M."/>
            <person name="Haro-Moreno J.M."/>
            <person name="Roda-Garcia J."/>
            <person name="Dzembekova N."/>
            <person name="Slabakova V."/>
            <person name="Slabakova N."/>
            <person name="Moncheva S."/>
            <person name="Rodriguez-Valera F."/>
        </authorList>
    </citation>
    <scope>NUCLEOTIDE SEQUENCE</scope>
    <source>
        <strain evidence="3">BS307-5m-G5</strain>
    </source>
</reference>
<dbReference type="EMBL" id="JADHOK010000047">
    <property type="protein sequence ID" value="MBL6761900.1"/>
    <property type="molecule type" value="Genomic_DNA"/>
</dbReference>